<gene>
    <name evidence="3" type="ORF">C0187_05620</name>
</gene>
<dbReference type="CDD" id="cd00158">
    <property type="entry name" value="RHOD"/>
    <property type="match status" value="1"/>
</dbReference>
<comment type="caution">
    <text evidence="3">The sequence shown here is derived from an EMBL/GenBank/DDBJ whole genome shotgun (WGS) entry which is preliminary data.</text>
</comment>
<dbReference type="PROSITE" id="PS50206">
    <property type="entry name" value="RHODANESE_3"/>
    <property type="match status" value="1"/>
</dbReference>
<organism evidence="3 4">
    <name type="scientific">Calditerrivibrio nitroreducens</name>
    <dbReference type="NCBI Taxonomy" id="477976"/>
    <lineage>
        <taxon>Bacteria</taxon>
        <taxon>Pseudomonadati</taxon>
        <taxon>Deferribacterota</taxon>
        <taxon>Deferribacteres</taxon>
        <taxon>Deferribacterales</taxon>
        <taxon>Calditerrivibrionaceae</taxon>
    </lineage>
</organism>
<name>A0A2J6WJ90_9BACT</name>
<evidence type="ECO:0000259" key="2">
    <source>
        <dbReference type="PROSITE" id="PS50206"/>
    </source>
</evidence>
<evidence type="ECO:0000313" key="3">
    <source>
        <dbReference type="EMBL" id="PMP70433.1"/>
    </source>
</evidence>
<dbReference type="EMBL" id="PNIN01000054">
    <property type="protein sequence ID" value="PMP70433.1"/>
    <property type="molecule type" value="Genomic_DNA"/>
</dbReference>
<feature type="domain" description="Rhodanese" evidence="2">
    <location>
        <begin position="64"/>
        <end position="133"/>
    </location>
</feature>
<reference evidence="3 4" key="1">
    <citation type="submission" date="2018-01" db="EMBL/GenBank/DDBJ databases">
        <title>Metagenomic assembled genomes from two thermal pools in the Uzon Caldera, Kamchatka, Russia.</title>
        <authorList>
            <person name="Wilkins L."/>
            <person name="Ettinger C."/>
        </authorList>
    </citation>
    <scope>NUCLEOTIDE SEQUENCE [LARGE SCALE GENOMIC DNA]</scope>
    <source>
        <strain evidence="3">ZAV-05</strain>
    </source>
</reference>
<feature type="signal peptide" evidence="1">
    <location>
        <begin position="1"/>
        <end position="19"/>
    </location>
</feature>
<dbReference type="Gene3D" id="3.40.250.10">
    <property type="entry name" value="Rhodanese-like domain"/>
    <property type="match status" value="1"/>
</dbReference>
<dbReference type="Proteomes" id="UP000242881">
    <property type="component" value="Unassembled WGS sequence"/>
</dbReference>
<dbReference type="SUPFAM" id="SSF52821">
    <property type="entry name" value="Rhodanese/Cell cycle control phosphatase"/>
    <property type="match status" value="1"/>
</dbReference>
<protein>
    <recommendedName>
        <fullName evidence="2">Rhodanese domain-containing protein</fullName>
    </recommendedName>
</protein>
<keyword evidence="1" id="KW-0732">Signal</keyword>
<dbReference type="SMART" id="SM00450">
    <property type="entry name" value="RHOD"/>
    <property type="match status" value="1"/>
</dbReference>
<proteinExistence type="predicted"/>
<evidence type="ECO:0000313" key="4">
    <source>
        <dbReference type="Proteomes" id="UP000242881"/>
    </source>
</evidence>
<accession>A0A2J6WJ90</accession>
<dbReference type="PROSITE" id="PS51257">
    <property type="entry name" value="PROKAR_LIPOPROTEIN"/>
    <property type="match status" value="1"/>
</dbReference>
<evidence type="ECO:0000256" key="1">
    <source>
        <dbReference type="SAM" id="SignalP"/>
    </source>
</evidence>
<dbReference type="AlphaFoldDB" id="A0A2J6WJ90"/>
<sequence>MKRLLLAIFVSSLFFAGCAAEKAQQASQVVKPEVKQYVVDQIKQGKEEGEIDKQFFVNEIQAKKPSNVQIIDVRTPFEFAAGHFEGAQHIYINDIYKEKGCESVLSRIPKDKFVVFVCATGARAGEMWSGLKEDCKADMSKMYYLNANVVYQGIGKAQVK</sequence>
<dbReference type="Pfam" id="PF00581">
    <property type="entry name" value="Rhodanese"/>
    <property type="match status" value="1"/>
</dbReference>
<dbReference type="InterPro" id="IPR036873">
    <property type="entry name" value="Rhodanese-like_dom_sf"/>
</dbReference>
<feature type="chain" id="PRO_5014400302" description="Rhodanese domain-containing protein" evidence="1">
    <location>
        <begin position="20"/>
        <end position="160"/>
    </location>
</feature>
<dbReference type="InterPro" id="IPR001763">
    <property type="entry name" value="Rhodanese-like_dom"/>
</dbReference>